<dbReference type="Proteomes" id="UP001385951">
    <property type="component" value="Unassembled WGS sequence"/>
</dbReference>
<name>A0AAW0G6R3_9APHY</name>
<dbReference type="InterPro" id="IPR021109">
    <property type="entry name" value="Peptidase_aspartic_dom_sf"/>
</dbReference>
<feature type="region of interest" description="Disordered" evidence="1">
    <location>
        <begin position="546"/>
        <end position="601"/>
    </location>
</feature>
<evidence type="ECO:0000256" key="3">
    <source>
        <dbReference type="SAM" id="SignalP"/>
    </source>
</evidence>
<evidence type="ECO:0000259" key="4">
    <source>
        <dbReference type="PROSITE" id="PS51767"/>
    </source>
</evidence>
<evidence type="ECO:0000313" key="5">
    <source>
        <dbReference type="EMBL" id="KAK7688102.1"/>
    </source>
</evidence>
<keyword evidence="2" id="KW-1133">Transmembrane helix</keyword>
<dbReference type="InterPro" id="IPR033121">
    <property type="entry name" value="PEPTIDASE_A1"/>
</dbReference>
<feature type="chain" id="PRO_5043597785" description="Peptidase A1 domain-containing protein" evidence="3">
    <location>
        <begin position="23"/>
        <end position="601"/>
    </location>
</feature>
<dbReference type="EMBL" id="JASBNA010000011">
    <property type="protein sequence ID" value="KAK7688102.1"/>
    <property type="molecule type" value="Genomic_DNA"/>
</dbReference>
<feature type="signal peptide" evidence="3">
    <location>
        <begin position="1"/>
        <end position="22"/>
    </location>
</feature>
<evidence type="ECO:0000313" key="6">
    <source>
        <dbReference type="Proteomes" id="UP001385951"/>
    </source>
</evidence>
<keyword evidence="6" id="KW-1185">Reference proteome</keyword>
<reference evidence="5 6" key="1">
    <citation type="submission" date="2022-09" db="EMBL/GenBank/DDBJ databases">
        <authorList>
            <person name="Palmer J.M."/>
        </authorList>
    </citation>
    <scope>NUCLEOTIDE SEQUENCE [LARGE SCALE GENOMIC DNA]</scope>
    <source>
        <strain evidence="5 6">DSM 7382</strain>
    </source>
</reference>
<dbReference type="SUPFAM" id="SSF50630">
    <property type="entry name" value="Acid proteases"/>
    <property type="match status" value="1"/>
</dbReference>
<accession>A0AAW0G6R3</accession>
<gene>
    <name evidence="5" type="ORF">QCA50_008472</name>
</gene>
<keyword evidence="3" id="KW-0732">Signal</keyword>
<sequence length="601" mass="62918">MALLSCIRATLTLVLIAQTATGALVKRDTPKVFVPQRVNIPVKQGSAGQYVMPVNMATGDNTQHFNFTMSMSTGLTIVAGQGCSSCSSVPTYDQDKSTTAQSLNANVSTNFFSDITSGTAIKETCSIQTSNGSSWVYPNQTVVVIQNQNTTGLSQILGNADISGLVGLGTNLAQQSSSKGGIQPGLNDSIYGQWLHNNPTALNFTFGMALQPPTVRRNNASATNSGTSSGDGTGVLNWLQPDSSMYQPDKVVFKTANNAANGTAAGNNGSTLPANTPSQEWSLSLDGWKLTAGDDIITNSKQVVASVEALYTELYFPQDQARLIHAAIPGSQLHTDMGSLGAVSQAWTIPCDATFSFGFVVGGQTFTLDHNSLVIPVSGGQCVSAIEAWSDENETSYMLGTCVYWRGLFFSSSVSFLRIFQITRDGQQIVGFAPFAIAGKKSHTGAIVGGVVGGVALIIFVAIGTFFLSRRYHRRSTLGTFDPQLDESKAAPTPYTLGAPTQDARYSVGVPAGSVYTRQSYMPVSPGHSSADALFMEVSSAGSQYAGESMSPPAYDASEAVHNASSPGAAAVRPPIREKGNYSRGSLSQNGATGSGAGPSA</sequence>
<feature type="domain" description="Peptidase A1" evidence="4">
    <location>
        <begin position="52"/>
        <end position="433"/>
    </location>
</feature>
<proteinExistence type="predicted"/>
<organism evidence="5 6">
    <name type="scientific">Cerrena zonata</name>
    <dbReference type="NCBI Taxonomy" id="2478898"/>
    <lineage>
        <taxon>Eukaryota</taxon>
        <taxon>Fungi</taxon>
        <taxon>Dikarya</taxon>
        <taxon>Basidiomycota</taxon>
        <taxon>Agaricomycotina</taxon>
        <taxon>Agaricomycetes</taxon>
        <taxon>Polyporales</taxon>
        <taxon>Cerrenaceae</taxon>
        <taxon>Cerrena</taxon>
    </lineage>
</organism>
<feature type="transmembrane region" description="Helical" evidence="2">
    <location>
        <begin position="446"/>
        <end position="468"/>
    </location>
</feature>
<dbReference type="Pfam" id="PF00026">
    <property type="entry name" value="Asp"/>
    <property type="match status" value="1"/>
</dbReference>
<feature type="compositionally biased region" description="Polar residues" evidence="1">
    <location>
        <begin position="583"/>
        <end position="592"/>
    </location>
</feature>
<dbReference type="Gene3D" id="2.40.70.10">
    <property type="entry name" value="Acid Proteases"/>
    <property type="match status" value="2"/>
</dbReference>
<keyword evidence="2" id="KW-0812">Transmembrane</keyword>
<evidence type="ECO:0000256" key="1">
    <source>
        <dbReference type="SAM" id="MobiDB-lite"/>
    </source>
</evidence>
<comment type="caution">
    <text evidence="5">The sequence shown here is derived from an EMBL/GenBank/DDBJ whole genome shotgun (WGS) entry which is preliminary data.</text>
</comment>
<evidence type="ECO:0000256" key="2">
    <source>
        <dbReference type="SAM" id="Phobius"/>
    </source>
</evidence>
<protein>
    <recommendedName>
        <fullName evidence="4">Peptidase A1 domain-containing protein</fullName>
    </recommendedName>
</protein>
<dbReference type="AlphaFoldDB" id="A0AAW0G6R3"/>
<keyword evidence="2" id="KW-0472">Membrane</keyword>
<dbReference type="PROSITE" id="PS51767">
    <property type="entry name" value="PEPTIDASE_A1"/>
    <property type="match status" value="1"/>
</dbReference>